<keyword evidence="5" id="KW-0378">Hydrolase</keyword>
<feature type="domain" description="ABC transporter" evidence="4">
    <location>
        <begin position="445"/>
        <end position="713"/>
    </location>
</feature>
<dbReference type="PANTHER" id="PTHR24221:SF654">
    <property type="entry name" value="ATP-BINDING CASSETTE SUB-FAMILY B MEMBER 6"/>
    <property type="match status" value="1"/>
</dbReference>
<dbReference type="PROSITE" id="PS00211">
    <property type="entry name" value="ABC_TRANSPORTER_1"/>
    <property type="match status" value="1"/>
</dbReference>
<keyword evidence="6" id="KW-1185">Reference proteome</keyword>
<dbReference type="GO" id="GO:0016787">
    <property type="term" value="F:hydrolase activity"/>
    <property type="evidence" value="ECO:0007669"/>
    <property type="project" value="UniProtKB-KW"/>
</dbReference>
<accession>A0ABQ8KYB2</accession>
<dbReference type="InterPro" id="IPR017871">
    <property type="entry name" value="ABC_transporter-like_CS"/>
</dbReference>
<evidence type="ECO:0000256" key="3">
    <source>
        <dbReference type="ARBA" id="ARBA00024363"/>
    </source>
</evidence>
<gene>
    <name evidence="5" type="ORF">C8Q71DRAFT_730395</name>
</gene>
<proteinExistence type="inferred from homology"/>
<dbReference type="InterPro" id="IPR003593">
    <property type="entry name" value="AAA+_ATPase"/>
</dbReference>
<evidence type="ECO:0000259" key="4">
    <source>
        <dbReference type="PROSITE" id="PS50893"/>
    </source>
</evidence>
<dbReference type="InterPro" id="IPR003439">
    <property type="entry name" value="ABC_transporter-like_ATP-bd"/>
</dbReference>
<dbReference type="InterPro" id="IPR039421">
    <property type="entry name" value="Type_1_exporter"/>
</dbReference>
<keyword evidence="2" id="KW-0067">ATP-binding</keyword>
<protein>
    <submittedName>
        <fullName evidence="5">P-loop containing nucleoside triphosphate hydrolase protein</fullName>
    </submittedName>
</protein>
<evidence type="ECO:0000313" key="5">
    <source>
        <dbReference type="EMBL" id="KAH9843880.1"/>
    </source>
</evidence>
<reference evidence="5 6" key="1">
    <citation type="journal article" date="2021" name="Environ. Microbiol.">
        <title>Gene family expansions and transcriptome signatures uncover fungal adaptations to wood decay.</title>
        <authorList>
            <person name="Hage H."/>
            <person name="Miyauchi S."/>
            <person name="Viragh M."/>
            <person name="Drula E."/>
            <person name="Min B."/>
            <person name="Chaduli D."/>
            <person name="Navarro D."/>
            <person name="Favel A."/>
            <person name="Norest M."/>
            <person name="Lesage-Meessen L."/>
            <person name="Balint B."/>
            <person name="Merenyi Z."/>
            <person name="de Eugenio L."/>
            <person name="Morin E."/>
            <person name="Martinez A.T."/>
            <person name="Baldrian P."/>
            <person name="Stursova M."/>
            <person name="Martinez M.J."/>
            <person name="Novotny C."/>
            <person name="Magnuson J.K."/>
            <person name="Spatafora J.W."/>
            <person name="Maurice S."/>
            <person name="Pangilinan J."/>
            <person name="Andreopoulos W."/>
            <person name="LaButti K."/>
            <person name="Hundley H."/>
            <person name="Na H."/>
            <person name="Kuo A."/>
            <person name="Barry K."/>
            <person name="Lipzen A."/>
            <person name="Henrissat B."/>
            <person name="Riley R."/>
            <person name="Ahrendt S."/>
            <person name="Nagy L.G."/>
            <person name="Grigoriev I.V."/>
            <person name="Martin F."/>
            <person name="Rosso M.N."/>
        </authorList>
    </citation>
    <scope>NUCLEOTIDE SEQUENCE [LARGE SCALE GENOMIC DNA]</scope>
    <source>
        <strain evidence="5 6">CIRM-BRFM 1785</strain>
    </source>
</reference>
<comment type="caution">
    <text evidence="5">The sequence shown here is derived from an EMBL/GenBank/DDBJ whole genome shotgun (WGS) entry which is preliminary data.</text>
</comment>
<comment type="similarity">
    <text evidence="3">Belongs to the ABC transporter superfamily. ABCB family. Heavy Metal importer (TC 3.A.1.210) subfamily.</text>
</comment>
<dbReference type="PANTHER" id="PTHR24221">
    <property type="entry name" value="ATP-BINDING CASSETTE SUB-FAMILY B"/>
    <property type="match status" value="1"/>
</dbReference>
<dbReference type="SMART" id="SM00382">
    <property type="entry name" value="AAA"/>
    <property type="match status" value="1"/>
</dbReference>
<dbReference type="Pfam" id="PF00005">
    <property type="entry name" value="ABC_tran"/>
    <property type="match status" value="1"/>
</dbReference>
<evidence type="ECO:0000256" key="1">
    <source>
        <dbReference type="ARBA" id="ARBA00022741"/>
    </source>
</evidence>
<dbReference type="InterPro" id="IPR027417">
    <property type="entry name" value="P-loop_NTPase"/>
</dbReference>
<dbReference type="Proteomes" id="UP000814176">
    <property type="component" value="Unassembled WGS sequence"/>
</dbReference>
<dbReference type="EMBL" id="JADCUA010000001">
    <property type="protein sequence ID" value="KAH9843880.1"/>
    <property type="molecule type" value="Genomic_DNA"/>
</dbReference>
<sequence>MSLRSPLAALRNLCLGTAHSFSTACPRVRHAPGVPQKLHSTYAHPEGLYVLWVASRKPGPAGEALLPGAHRPFCARSLSLACEIIRLCVADLLLTLWSLHPWRSFLLVILELVRGVFPAFRGYSQALLINELQSLISSSNTSWTCITRHVGVELSRLALEALIDAIATENESIVYGSAKFTLEYRQMEKRLKLDLPTLADPEIRDLFRESDLFVRSFGGMSSFGLFSTFDFMRILTSISELLSHALVLSSLTFSRPHLTAFCFSVVTSLLPLILRTARAHGSCLDETMDPQESRAIHKQEKMRYLAQSESYRQELIFFGLGPWILQGWAKARRAVLGLERRQTECDASLRCLFSVDLSSFALFMQNVPLMLLYRSPSASLGLFTLYQTSVQAIIFTTANLIQSVRMAYQGIFLMGAFCAAMEIEPVLQPKGRDVPFESSGKGMRLDIKNLTYTYPGCETPVLRHVSLTVEAGETVAIVGFNGSGKSTLAKILLRIYDFDSGQILVNGVDIRHYSPEDYHSRCTAVFQDFAKYNSTAQQNIGVGYIDEMRCTQTLEMAMRLAGARETVCSLPLGLKTKLDIVGQDGGAFDGDQLVQGGGPAYGCHGLSGGEWQRIAISRAFMRASRPEVELLVFDEPTSSLDAHAQKRIFDSIEKIACSGSSERKKSVLFITHRLSTARRADKIAMMENGTICEFGTHQELLSRDGKYAALYRASI</sequence>
<dbReference type="RefSeq" id="XP_047784690.1">
    <property type="nucleotide sequence ID" value="XM_047922093.1"/>
</dbReference>
<dbReference type="SUPFAM" id="SSF52540">
    <property type="entry name" value="P-loop containing nucleoside triphosphate hydrolases"/>
    <property type="match status" value="1"/>
</dbReference>
<organism evidence="5 6">
    <name type="scientific">Rhodofomes roseus</name>
    <dbReference type="NCBI Taxonomy" id="34475"/>
    <lineage>
        <taxon>Eukaryota</taxon>
        <taxon>Fungi</taxon>
        <taxon>Dikarya</taxon>
        <taxon>Basidiomycota</taxon>
        <taxon>Agaricomycotina</taxon>
        <taxon>Agaricomycetes</taxon>
        <taxon>Polyporales</taxon>
        <taxon>Rhodofomes</taxon>
    </lineage>
</organism>
<dbReference type="GeneID" id="72002825"/>
<evidence type="ECO:0000313" key="6">
    <source>
        <dbReference type="Proteomes" id="UP000814176"/>
    </source>
</evidence>
<dbReference type="PROSITE" id="PS51257">
    <property type="entry name" value="PROKAR_LIPOPROTEIN"/>
    <property type="match status" value="1"/>
</dbReference>
<evidence type="ECO:0000256" key="2">
    <source>
        <dbReference type="ARBA" id="ARBA00022840"/>
    </source>
</evidence>
<dbReference type="Gene3D" id="3.40.50.300">
    <property type="entry name" value="P-loop containing nucleotide triphosphate hydrolases"/>
    <property type="match status" value="1"/>
</dbReference>
<keyword evidence="1" id="KW-0547">Nucleotide-binding</keyword>
<name>A0ABQ8KYB2_9APHY</name>
<dbReference type="PROSITE" id="PS50893">
    <property type="entry name" value="ABC_TRANSPORTER_2"/>
    <property type="match status" value="1"/>
</dbReference>